<proteinExistence type="predicted"/>
<comment type="caution">
    <text evidence="1">The sequence shown here is derived from an EMBL/GenBank/DDBJ whole genome shotgun (WGS) entry which is preliminary data.</text>
</comment>
<dbReference type="EMBL" id="BKCJ010007177">
    <property type="protein sequence ID" value="GEU75913.1"/>
    <property type="molecule type" value="Genomic_DNA"/>
</dbReference>
<evidence type="ECO:0000313" key="1">
    <source>
        <dbReference type="EMBL" id="GEU75913.1"/>
    </source>
</evidence>
<name>A0A6L2MPN1_TANCI</name>
<sequence length="137" mass="16239">MANAGNERLRLYAKHGHKSDNYEDLVKDEMFPPLLFSSLERYLPHNLLNVSRHIKHEYMGDILRQHIERKDVSFLFPEFPKFYAFGHIQISISRNDEFLGIFSPSLQVPPRRRVPVPWTQSEEEDTLKKWVAKIVTF</sequence>
<dbReference type="AlphaFoldDB" id="A0A6L2MPN1"/>
<protein>
    <submittedName>
        <fullName evidence="1">Uncharacterized PKHD-type hydroxylase At1g22950-like</fullName>
    </submittedName>
</protein>
<gene>
    <name evidence="1" type="ORF">Tci_047891</name>
</gene>
<accession>A0A6L2MPN1</accession>
<reference evidence="1" key="1">
    <citation type="journal article" date="2019" name="Sci. Rep.">
        <title>Draft genome of Tanacetum cinerariifolium, the natural source of mosquito coil.</title>
        <authorList>
            <person name="Yamashiro T."/>
            <person name="Shiraishi A."/>
            <person name="Satake H."/>
            <person name="Nakayama K."/>
        </authorList>
    </citation>
    <scope>NUCLEOTIDE SEQUENCE</scope>
</reference>
<organism evidence="1">
    <name type="scientific">Tanacetum cinerariifolium</name>
    <name type="common">Dalmatian daisy</name>
    <name type="synonym">Chrysanthemum cinerariifolium</name>
    <dbReference type="NCBI Taxonomy" id="118510"/>
    <lineage>
        <taxon>Eukaryota</taxon>
        <taxon>Viridiplantae</taxon>
        <taxon>Streptophyta</taxon>
        <taxon>Embryophyta</taxon>
        <taxon>Tracheophyta</taxon>
        <taxon>Spermatophyta</taxon>
        <taxon>Magnoliopsida</taxon>
        <taxon>eudicotyledons</taxon>
        <taxon>Gunneridae</taxon>
        <taxon>Pentapetalae</taxon>
        <taxon>asterids</taxon>
        <taxon>campanulids</taxon>
        <taxon>Asterales</taxon>
        <taxon>Asteraceae</taxon>
        <taxon>Asteroideae</taxon>
        <taxon>Anthemideae</taxon>
        <taxon>Anthemidinae</taxon>
        <taxon>Tanacetum</taxon>
    </lineage>
</organism>